<dbReference type="AlphaFoldDB" id="A0A450Y1G9"/>
<evidence type="ECO:0000313" key="2">
    <source>
        <dbReference type="EMBL" id="VFK32647.1"/>
    </source>
</evidence>
<evidence type="ECO:0000313" key="3">
    <source>
        <dbReference type="EMBL" id="VFK35355.1"/>
    </source>
</evidence>
<name>A0A450Y1G9_9GAMM</name>
<feature type="compositionally biased region" description="Basic and acidic residues" evidence="1">
    <location>
        <begin position="146"/>
        <end position="158"/>
    </location>
</feature>
<organism evidence="3">
    <name type="scientific">Candidatus Kentrum sp. MB</name>
    <dbReference type="NCBI Taxonomy" id="2138164"/>
    <lineage>
        <taxon>Bacteria</taxon>
        <taxon>Pseudomonadati</taxon>
        <taxon>Pseudomonadota</taxon>
        <taxon>Gammaproteobacteria</taxon>
        <taxon>Candidatus Kentrum</taxon>
    </lineage>
</organism>
<proteinExistence type="predicted"/>
<sequence length="169" mass="19952">MKDPEKPLLCIRCGNWMNNSGRGDLFICRKCEYDNSPHMDFYRQCYEIGQMMSQDAVTWERLNYIYLDQTRSGKLRDVFALIAPFVLGFAVNATYDLAKEWIIQREKSFHEEYGKNVDVIMCTEIIGEFFKENQDRVEEIQTPVQDIKRNFPDPKKTEQSPFWLPSPSN</sequence>
<feature type="region of interest" description="Disordered" evidence="1">
    <location>
        <begin position="141"/>
        <end position="169"/>
    </location>
</feature>
<dbReference type="EMBL" id="CAADGH010000113">
    <property type="protein sequence ID" value="VFK77241.1"/>
    <property type="molecule type" value="Genomic_DNA"/>
</dbReference>
<gene>
    <name evidence="2" type="ORF">BECKMB1821G_GA0114241_11196</name>
    <name evidence="4" type="ORF">BECKMB1821H_GA0114242_11139</name>
    <name evidence="3" type="ORF">BECKMB1821I_GA0114274_11139</name>
</gene>
<dbReference type="EMBL" id="CAADFO010000119">
    <property type="protein sequence ID" value="VFK32647.1"/>
    <property type="molecule type" value="Genomic_DNA"/>
</dbReference>
<dbReference type="EMBL" id="CAADFQ010000113">
    <property type="protein sequence ID" value="VFK35355.1"/>
    <property type="molecule type" value="Genomic_DNA"/>
</dbReference>
<evidence type="ECO:0000256" key="1">
    <source>
        <dbReference type="SAM" id="MobiDB-lite"/>
    </source>
</evidence>
<reference evidence="3" key="1">
    <citation type="submission" date="2019-02" db="EMBL/GenBank/DDBJ databases">
        <authorList>
            <person name="Gruber-Vodicka R. H."/>
            <person name="Seah K. B. B."/>
        </authorList>
    </citation>
    <scope>NUCLEOTIDE SEQUENCE</scope>
    <source>
        <strain evidence="2">BECK_BZ197</strain>
        <strain evidence="4">BECK_BZ198</strain>
        <strain evidence="3">BECK_BZ199</strain>
    </source>
</reference>
<protein>
    <submittedName>
        <fullName evidence="3">Uncharacterized protein</fullName>
    </submittedName>
</protein>
<evidence type="ECO:0000313" key="4">
    <source>
        <dbReference type="EMBL" id="VFK77241.1"/>
    </source>
</evidence>
<accession>A0A450Y1G9</accession>